<dbReference type="SUPFAM" id="SSF47598">
    <property type="entry name" value="Ribbon-helix-helix"/>
    <property type="match status" value="1"/>
</dbReference>
<evidence type="ECO:0000313" key="2">
    <source>
        <dbReference type="Proteomes" id="UP000634011"/>
    </source>
</evidence>
<name>A0A923HRD3_9BURK</name>
<dbReference type="Proteomes" id="UP000634011">
    <property type="component" value="Unassembled WGS sequence"/>
</dbReference>
<sequence>MQNRYVVTLSGEYKMSESKVITTRLPNDLLDNIDELVKDKFDNRSEAMRSLLELGIDRNCVLERIERVEQKLERLLVVAEAQYQHSYISTIFLLESGNDALKEKMMNSLPDIKSTANRMLAKILVERFGE</sequence>
<dbReference type="InterPro" id="IPR010985">
    <property type="entry name" value="Ribbon_hlx_hlx"/>
</dbReference>
<dbReference type="GO" id="GO:0006355">
    <property type="term" value="P:regulation of DNA-templated transcription"/>
    <property type="evidence" value="ECO:0007669"/>
    <property type="project" value="InterPro"/>
</dbReference>
<reference evidence="1" key="1">
    <citation type="submission" date="2020-08" db="EMBL/GenBank/DDBJ databases">
        <title>Novel species isolated from subtropical streams in China.</title>
        <authorList>
            <person name="Lu H."/>
        </authorList>
    </citation>
    <scope>NUCLEOTIDE SEQUENCE</scope>
    <source>
        <strain evidence="1">KACC 12607</strain>
    </source>
</reference>
<dbReference type="Gene3D" id="1.10.1220.10">
    <property type="entry name" value="Met repressor-like"/>
    <property type="match status" value="1"/>
</dbReference>
<dbReference type="RefSeq" id="WP_186914284.1">
    <property type="nucleotide sequence ID" value="NZ_JACOFV010000030.1"/>
</dbReference>
<gene>
    <name evidence="1" type="ORF">H8K32_19655</name>
</gene>
<comment type="caution">
    <text evidence="1">The sequence shown here is derived from an EMBL/GenBank/DDBJ whole genome shotgun (WGS) entry which is preliminary data.</text>
</comment>
<protein>
    <submittedName>
        <fullName evidence="1">Uncharacterized protein</fullName>
    </submittedName>
</protein>
<organism evidence="1 2">
    <name type="scientific">Undibacterium jejuense</name>
    <dbReference type="NCBI Taxonomy" id="1344949"/>
    <lineage>
        <taxon>Bacteria</taxon>
        <taxon>Pseudomonadati</taxon>
        <taxon>Pseudomonadota</taxon>
        <taxon>Betaproteobacteria</taxon>
        <taxon>Burkholderiales</taxon>
        <taxon>Oxalobacteraceae</taxon>
        <taxon>Undibacterium</taxon>
    </lineage>
</organism>
<keyword evidence="2" id="KW-1185">Reference proteome</keyword>
<dbReference type="EMBL" id="JACOFV010000030">
    <property type="protein sequence ID" value="MBC3864321.1"/>
    <property type="molecule type" value="Genomic_DNA"/>
</dbReference>
<dbReference type="CDD" id="cd22231">
    <property type="entry name" value="RHH_NikR_HicB-like"/>
    <property type="match status" value="1"/>
</dbReference>
<proteinExistence type="predicted"/>
<evidence type="ECO:0000313" key="1">
    <source>
        <dbReference type="EMBL" id="MBC3864321.1"/>
    </source>
</evidence>
<dbReference type="AlphaFoldDB" id="A0A923HRD3"/>
<accession>A0A923HRD3</accession>
<dbReference type="InterPro" id="IPR013321">
    <property type="entry name" value="Arc_rbn_hlx_hlx"/>
</dbReference>